<evidence type="ECO:0000313" key="2">
    <source>
        <dbReference type="Proteomes" id="UP000827986"/>
    </source>
</evidence>
<organism evidence="1 2">
    <name type="scientific">Mauremys mutica</name>
    <name type="common">yellowpond turtle</name>
    <dbReference type="NCBI Taxonomy" id="74926"/>
    <lineage>
        <taxon>Eukaryota</taxon>
        <taxon>Metazoa</taxon>
        <taxon>Chordata</taxon>
        <taxon>Craniata</taxon>
        <taxon>Vertebrata</taxon>
        <taxon>Euteleostomi</taxon>
        <taxon>Archelosauria</taxon>
        <taxon>Testudinata</taxon>
        <taxon>Testudines</taxon>
        <taxon>Cryptodira</taxon>
        <taxon>Durocryptodira</taxon>
        <taxon>Testudinoidea</taxon>
        <taxon>Geoemydidae</taxon>
        <taxon>Geoemydinae</taxon>
        <taxon>Mauremys</taxon>
    </lineage>
</organism>
<dbReference type="EMBL" id="JAHDVG010000483">
    <property type="protein sequence ID" value="KAH1171716.1"/>
    <property type="molecule type" value="Genomic_DNA"/>
</dbReference>
<keyword evidence="2" id="KW-1185">Reference proteome</keyword>
<proteinExistence type="predicted"/>
<protein>
    <submittedName>
        <fullName evidence="1">Uncharacterized protein</fullName>
    </submittedName>
</protein>
<name>A0A9D3X2M0_9SAUR</name>
<sequence>MWLPPPSLLESRVFTQGGDKPTWSQLHRFPQRAPEPAQLAGECHAVVERESSVGGAVRIMPGACDAHTGGGGSVAGAVGAMLGWELCIGWGKDGSMGRAVQAVPGGVAPQRPHQG</sequence>
<comment type="caution">
    <text evidence="1">The sequence shown here is derived from an EMBL/GenBank/DDBJ whole genome shotgun (WGS) entry which is preliminary data.</text>
</comment>
<gene>
    <name evidence="1" type="ORF">KIL84_007334</name>
</gene>
<evidence type="ECO:0000313" key="1">
    <source>
        <dbReference type="EMBL" id="KAH1171716.1"/>
    </source>
</evidence>
<accession>A0A9D3X2M0</accession>
<dbReference type="Proteomes" id="UP000827986">
    <property type="component" value="Unassembled WGS sequence"/>
</dbReference>
<dbReference type="AlphaFoldDB" id="A0A9D3X2M0"/>
<reference evidence="1" key="1">
    <citation type="submission" date="2021-09" db="EMBL/GenBank/DDBJ databases">
        <title>The genome of Mauremys mutica provides insights into the evolution of semi-aquatic lifestyle.</title>
        <authorList>
            <person name="Gong S."/>
            <person name="Gao Y."/>
        </authorList>
    </citation>
    <scope>NUCLEOTIDE SEQUENCE</scope>
    <source>
        <strain evidence="1">MM-2020</strain>
        <tissue evidence="1">Muscle</tissue>
    </source>
</reference>